<dbReference type="OrthoDB" id="4494979at2"/>
<dbReference type="GO" id="GO:0000287">
    <property type="term" value="F:magnesium ion binding"/>
    <property type="evidence" value="ECO:0007669"/>
    <property type="project" value="InterPro"/>
</dbReference>
<accession>A0A0H4QFS1</accession>
<feature type="domain" description="Thiamine pyrophosphate enzyme N-terminal TPP-binding" evidence="6">
    <location>
        <begin position="5"/>
        <end position="118"/>
    </location>
</feature>
<dbReference type="InterPro" id="IPR047212">
    <property type="entry name" value="TPP_POXB-like"/>
</dbReference>
<dbReference type="GO" id="GO:0030976">
    <property type="term" value="F:thiamine pyrophosphate binding"/>
    <property type="evidence" value="ECO:0007669"/>
    <property type="project" value="InterPro"/>
</dbReference>
<dbReference type="InterPro" id="IPR047211">
    <property type="entry name" value="POXB-like"/>
</dbReference>
<dbReference type="InterPro" id="IPR029035">
    <property type="entry name" value="DHS-like_NAD/FAD-binding_dom"/>
</dbReference>
<evidence type="ECO:0000256" key="2">
    <source>
        <dbReference type="ARBA" id="ARBA00023052"/>
    </source>
</evidence>
<comment type="similarity">
    <text evidence="1 3">Belongs to the TPP enzyme family.</text>
</comment>
<proteinExistence type="inferred from homology"/>
<dbReference type="SUPFAM" id="SSF52467">
    <property type="entry name" value="DHS-like NAD/FAD-binding domain"/>
    <property type="match status" value="1"/>
</dbReference>
<dbReference type="PANTHER" id="PTHR42981">
    <property type="entry name" value="PYRUVATE DEHYDROGENASE [UBIQUINONE]"/>
    <property type="match status" value="1"/>
</dbReference>
<keyword evidence="8" id="KW-1185">Reference proteome</keyword>
<name>A0A0H4QFS1_9LACO</name>
<dbReference type="EMBL" id="CP012034">
    <property type="protein sequence ID" value="AKP67264.1"/>
    <property type="molecule type" value="Genomic_DNA"/>
</dbReference>
<dbReference type="Proteomes" id="UP000036106">
    <property type="component" value="Chromosome"/>
</dbReference>
<dbReference type="InterPro" id="IPR012001">
    <property type="entry name" value="Thiamin_PyroP_enz_TPP-bd_dom"/>
</dbReference>
<dbReference type="InterPro" id="IPR011766">
    <property type="entry name" value="TPP_enzyme_TPP-bd"/>
</dbReference>
<dbReference type="CDD" id="cd07039">
    <property type="entry name" value="TPP_PYR_POX"/>
    <property type="match status" value="1"/>
</dbReference>
<dbReference type="SUPFAM" id="SSF52518">
    <property type="entry name" value="Thiamin diphosphate-binding fold (THDP-binding)"/>
    <property type="match status" value="2"/>
</dbReference>
<reference evidence="8" key="1">
    <citation type="submission" date="2015-07" db="EMBL/GenBank/DDBJ databases">
        <title>Lactobacillus ginsenosidimutans/EMML 3141/ whole genome sequencing.</title>
        <authorList>
            <person name="Kim M.K."/>
            <person name="Im W.-T."/>
            <person name="Srinivasan S."/>
            <person name="Lee J.-J."/>
        </authorList>
    </citation>
    <scope>NUCLEOTIDE SEQUENCE [LARGE SCALE GENOMIC DNA]</scope>
    <source>
        <strain evidence="8">EMML 3041</strain>
    </source>
</reference>
<dbReference type="Pfam" id="PF02775">
    <property type="entry name" value="TPP_enzyme_C"/>
    <property type="match status" value="1"/>
</dbReference>
<dbReference type="PATRIC" id="fig|1007676.4.peg.1343"/>
<evidence type="ECO:0000256" key="1">
    <source>
        <dbReference type="ARBA" id="ARBA00007812"/>
    </source>
</evidence>
<keyword evidence="7" id="KW-0670">Pyruvate</keyword>
<dbReference type="AlphaFoldDB" id="A0A0H4QFS1"/>
<dbReference type="Pfam" id="PF02776">
    <property type="entry name" value="TPP_enzyme_N"/>
    <property type="match status" value="1"/>
</dbReference>
<dbReference type="GO" id="GO:0003824">
    <property type="term" value="F:catalytic activity"/>
    <property type="evidence" value="ECO:0007669"/>
    <property type="project" value="InterPro"/>
</dbReference>
<evidence type="ECO:0000256" key="3">
    <source>
        <dbReference type="RuleBase" id="RU362132"/>
    </source>
</evidence>
<evidence type="ECO:0000259" key="4">
    <source>
        <dbReference type="Pfam" id="PF00205"/>
    </source>
</evidence>
<evidence type="ECO:0000313" key="7">
    <source>
        <dbReference type="EMBL" id="AKP67264.1"/>
    </source>
</evidence>
<dbReference type="InterPro" id="IPR047210">
    <property type="entry name" value="TPP_PYR_POXB-like"/>
</dbReference>
<evidence type="ECO:0000313" key="8">
    <source>
        <dbReference type="Proteomes" id="UP000036106"/>
    </source>
</evidence>
<dbReference type="NCBIfam" id="NF006377">
    <property type="entry name" value="PRK08611.1"/>
    <property type="match status" value="1"/>
</dbReference>
<dbReference type="InterPro" id="IPR000399">
    <property type="entry name" value="TPP-bd_CS"/>
</dbReference>
<dbReference type="InterPro" id="IPR012000">
    <property type="entry name" value="Thiamin_PyroP_enz_cen_dom"/>
</dbReference>
<dbReference type="Gene3D" id="3.40.50.970">
    <property type="match status" value="2"/>
</dbReference>
<dbReference type="Gene3D" id="3.40.50.1220">
    <property type="entry name" value="TPP-binding domain"/>
    <property type="match status" value="1"/>
</dbReference>
<evidence type="ECO:0000259" key="6">
    <source>
        <dbReference type="Pfam" id="PF02776"/>
    </source>
</evidence>
<dbReference type="PANTHER" id="PTHR42981:SF2">
    <property type="entry name" value="PYRUVATE DEHYDROGENASE [UBIQUINONE]"/>
    <property type="match status" value="1"/>
</dbReference>
<gene>
    <name evidence="7" type="ORF">ABM34_06735</name>
</gene>
<protein>
    <submittedName>
        <fullName evidence="7">Pyruvate oxidase</fullName>
    </submittedName>
</protein>
<dbReference type="RefSeq" id="WP_048704458.1">
    <property type="nucleotide sequence ID" value="NZ_CP012034.1"/>
</dbReference>
<dbReference type="PROSITE" id="PS00187">
    <property type="entry name" value="TPP_ENZYMES"/>
    <property type="match status" value="1"/>
</dbReference>
<dbReference type="Pfam" id="PF00205">
    <property type="entry name" value="TPP_enzyme_M"/>
    <property type="match status" value="1"/>
</dbReference>
<dbReference type="InterPro" id="IPR029061">
    <property type="entry name" value="THDP-binding"/>
</dbReference>
<evidence type="ECO:0000259" key="5">
    <source>
        <dbReference type="Pfam" id="PF02775"/>
    </source>
</evidence>
<keyword evidence="2 3" id="KW-0786">Thiamine pyrophosphate</keyword>
<dbReference type="STRING" id="1007676.ABM34_06735"/>
<feature type="domain" description="Thiamine pyrophosphate enzyme TPP-binding" evidence="5">
    <location>
        <begin position="380"/>
        <end position="526"/>
    </location>
</feature>
<sequence>MKVRASDKMVDIMSKWGIDNIFGIPGDSVDTTIDAMYRAQSKIKFTHVLHEEVAALSAAAHAKLTGNISACLSIGGPGAIHLLNGLYDAKMDHAPVLAILGSVQSKLINTDFFQEVDTHVLFEDVAVYNKIVMDPQSLPRIVDEAIRTAISKRGVAVLTIPDDVPNHMINDNYQPNVDTFKLEDLHIDDNSIQKALDLIESHSNPIVLAGRGIENAQKEALEFVEKFKIPFIQTMPAKGLIDDSHPYNLGQLGKLGTKPAFEMMRKADLVIMLGTDYPYAPYLNKTVDAIQVDNDEDKLGKRRNVTVAIQGDTAKVLSELNKKGKDVESRPFLDTAMGKIKLWHKWLKDVYSKNHKGVLPSLMFHNASEMAPDNVVWSIDVGTSTAFGARFIEAKHTQRYTISAWLGTMGCALPGAIASKIAYPDRPVYAIAGDGAFSMVMQDFATAVRYNLPMVMIVLNNKLLAFIEYEQQSAGEQNYGISLPDIDFAKYAEAAGGIGETITTDKQFKEAMEKYRNPTKPVLLDVAVTDEAPLPGKIMMDEAKGYAKYGFVHVKDQKSFPALPPFREIMRSFL</sequence>
<feature type="domain" description="Thiamine pyrophosphate enzyme central" evidence="4">
    <location>
        <begin position="192"/>
        <end position="320"/>
    </location>
</feature>
<organism evidence="7 8">
    <name type="scientific">Companilactobacillus ginsenosidimutans</name>
    <dbReference type="NCBI Taxonomy" id="1007676"/>
    <lineage>
        <taxon>Bacteria</taxon>
        <taxon>Bacillati</taxon>
        <taxon>Bacillota</taxon>
        <taxon>Bacilli</taxon>
        <taxon>Lactobacillales</taxon>
        <taxon>Lactobacillaceae</taxon>
        <taxon>Companilactobacillus</taxon>
    </lineage>
</organism>
<dbReference type="CDD" id="cd02014">
    <property type="entry name" value="TPP_POX"/>
    <property type="match status" value="1"/>
</dbReference>
<dbReference type="KEGG" id="lgn:ABM34_06735"/>